<evidence type="ECO:0000313" key="3">
    <source>
        <dbReference type="Proteomes" id="UP000018144"/>
    </source>
</evidence>
<dbReference type="GO" id="GO:0003677">
    <property type="term" value="F:DNA binding"/>
    <property type="evidence" value="ECO:0007669"/>
    <property type="project" value="InterPro"/>
</dbReference>
<accession>U4LHN6</accession>
<sequence>MPRPRKPIITVQTENLDTRDKIIEKTGPVRRSNRITAKPVYNASITPTSESSNPWETSGTEDGGEVEGDKIGGHEVAREHVRAAVVTLKTRGIKRADTSTSNSSKKRKGNNGAMINTPETEPKSVTGSIQTDDEGADAGDEDSMMIDTPAPPPKRKAGRPRKVPATAATKETPKTEAAKIIKTETAAPPLEPKKKAGRPRKNPPTPTITVPKTSAKNNTINNASTEAAQPTTQTKKKGGRARKNTRSAAEPPKTPTVATTAALKTPISLPPPVQRPLSPLSLPSPTPSCEDAHTVRLQPLEQLSQQDPYILPDEMRELNLLPSITDLVSWAVQYYTMMLDSSMNVRADYLLKNNKAWQCFVASPGFERALKRIQVGMEVRGLEGLKSVGRKVCQWIWERLLETRGVLPRSGDEAPDTGFKMTKAKEFVKILTGGLEEGIQDSESE</sequence>
<dbReference type="InterPro" id="IPR017956">
    <property type="entry name" value="AT_hook_DNA-bd_motif"/>
</dbReference>
<evidence type="ECO:0000256" key="1">
    <source>
        <dbReference type="SAM" id="MobiDB-lite"/>
    </source>
</evidence>
<evidence type="ECO:0000313" key="2">
    <source>
        <dbReference type="EMBL" id="CCX16173.1"/>
    </source>
</evidence>
<dbReference type="EMBL" id="HF936318">
    <property type="protein sequence ID" value="CCX16173.1"/>
    <property type="molecule type" value="Genomic_DNA"/>
</dbReference>
<feature type="compositionally biased region" description="Polar residues" evidence="1">
    <location>
        <begin position="207"/>
        <end position="233"/>
    </location>
</feature>
<feature type="region of interest" description="Disordered" evidence="1">
    <location>
        <begin position="25"/>
        <end position="275"/>
    </location>
</feature>
<feature type="compositionally biased region" description="Basic residues" evidence="1">
    <location>
        <begin position="153"/>
        <end position="162"/>
    </location>
</feature>
<proteinExistence type="predicted"/>
<reference evidence="2 3" key="1">
    <citation type="journal article" date="2013" name="PLoS Genet.">
        <title>The genome and development-dependent transcriptomes of Pyronema confluens: a window into fungal evolution.</title>
        <authorList>
            <person name="Traeger S."/>
            <person name="Altegoer F."/>
            <person name="Freitag M."/>
            <person name="Gabaldon T."/>
            <person name="Kempken F."/>
            <person name="Kumar A."/>
            <person name="Marcet-Houben M."/>
            <person name="Poggeler S."/>
            <person name="Stajich J.E."/>
            <person name="Nowrousian M."/>
        </authorList>
    </citation>
    <scope>NUCLEOTIDE SEQUENCE [LARGE SCALE GENOMIC DNA]</scope>
    <source>
        <strain evidence="3">CBS 100304</strain>
        <tissue evidence="2">Vegetative mycelium</tissue>
    </source>
</reference>
<dbReference type="OrthoDB" id="10397487at2759"/>
<feature type="compositionally biased region" description="Basic and acidic residues" evidence="1">
    <location>
        <begin position="67"/>
        <end position="82"/>
    </location>
</feature>
<feature type="compositionally biased region" description="Polar residues" evidence="1">
    <location>
        <begin position="113"/>
        <end position="130"/>
    </location>
</feature>
<dbReference type="SMART" id="SM00384">
    <property type="entry name" value="AT_hook"/>
    <property type="match status" value="2"/>
</dbReference>
<dbReference type="AlphaFoldDB" id="U4LHN6"/>
<organism evidence="2 3">
    <name type="scientific">Pyronema omphalodes (strain CBS 100304)</name>
    <name type="common">Pyronema confluens</name>
    <dbReference type="NCBI Taxonomy" id="1076935"/>
    <lineage>
        <taxon>Eukaryota</taxon>
        <taxon>Fungi</taxon>
        <taxon>Dikarya</taxon>
        <taxon>Ascomycota</taxon>
        <taxon>Pezizomycotina</taxon>
        <taxon>Pezizomycetes</taxon>
        <taxon>Pezizales</taxon>
        <taxon>Pyronemataceae</taxon>
        <taxon>Pyronema</taxon>
    </lineage>
</organism>
<dbReference type="Proteomes" id="UP000018144">
    <property type="component" value="Unassembled WGS sequence"/>
</dbReference>
<feature type="compositionally biased region" description="Low complexity" evidence="1">
    <location>
        <begin position="248"/>
        <end position="266"/>
    </location>
</feature>
<protein>
    <submittedName>
        <fullName evidence="2">Uncharacterized protein</fullName>
    </submittedName>
</protein>
<feature type="compositionally biased region" description="Acidic residues" evidence="1">
    <location>
        <begin position="131"/>
        <end position="144"/>
    </location>
</feature>
<feature type="compositionally biased region" description="Basic residues" evidence="1">
    <location>
        <begin position="234"/>
        <end position="245"/>
    </location>
</feature>
<keyword evidence="3" id="KW-1185">Reference proteome</keyword>
<feature type="compositionally biased region" description="Basic and acidic residues" evidence="1">
    <location>
        <begin position="171"/>
        <end position="182"/>
    </location>
</feature>
<gene>
    <name evidence="2" type="ORF">PCON_02704</name>
</gene>
<feature type="compositionally biased region" description="Polar residues" evidence="1">
    <location>
        <begin position="43"/>
        <end position="60"/>
    </location>
</feature>
<name>U4LHN6_PYROM</name>